<dbReference type="Proteomes" id="UP000238823">
    <property type="component" value="Unassembled WGS sequence"/>
</dbReference>
<accession>A0A2S9YQ65</accession>
<name>A0A2S9YQ65_9BACT</name>
<sequence>MGEWHYHTANAPWPSSQDVDQMRVVAAKPAYRCDIRLLAIVCPVKLTFSIKLFAFPGRDPPVELVLQT</sequence>
<evidence type="ECO:0000313" key="2">
    <source>
        <dbReference type="Proteomes" id="UP000238823"/>
    </source>
</evidence>
<dbReference type="EMBL" id="PVNL01000057">
    <property type="protein sequence ID" value="PRQ07218.1"/>
    <property type="molecule type" value="Genomic_DNA"/>
</dbReference>
<proteinExistence type="predicted"/>
<reference evidence="1 2" key="1">
    <citation type="submission" date="2018-03" db="EMBL/GenBank/DDBJ databases">
        <title>Draft Genome Sequences of the Obligatory Marine Myxobacteria Enhygromyxa salina SWB007.</title>
        <authorList>
            <person name="Poehlein A."/>
            <person name="Moghaddam J.A."/>
            <person name="Harms H."/>
            <person name="Alanjari M."/>
            <person name="Koenig G.M."/>
            <person name="Daniel R."/>
            <person name="Schaeberle T.F."/>
        </authorList>
    </citation>
    <scope>NUCLEOTIDE SEQUENCE [LARGE SCALE GENOMIC DNA]</scope>
    <source>
        <strain evidence="1 2">SWB007</strain>
    </source>
</reference>
<dbReference type="AlphaFoldDB" id="A0A2S9YQ65"/>
<gene>
    <name evidence="1" type="ORF">ENSA7_29250</name>
</gene>
<comment type="caution">
    <text evidence="1">The sequence shown here is derived from an EMBL/GenBank/DDBJ whole genome shotgun (WGS) entry which is preliminary data.</text>
</comment>
<evidence type="ECO:0000313" key="1">
    <source>
        <dbReference type="EMBL" id="PRQ07218.1"/>
    </source>
</evidence>
<evidence type="ECO:0008006" key="3">
    <source>
        <dbReference type="Google" id="ProtNLM"/>
    </source>
</evidence>
<organism evidence="1 2">
    <name type="scientific">Enhygromyxa salina</name>
    <dbReference type="NCBI Taxonomy" id="215803"/>
    <lineage>
        <taxon>Bacteria</taxon>
        <taxon>Pseudomonadati</taxon>
        <taxon>Myxococcota</taxon>
        <taxon>Polyangia</taxon>
        <taxon>Nannocystales</taxon>
        <taxon>Nannocystaceae</taxon>
        <taxon>Enhygromyxa</taxon>
    </lineage>
</organism>
<protein>
    <recommendedName>
        <fullName evidence="3">JAB domain-containing protein</fullName>
    </recommendedName>
</protein>